<evidence type="ECO:0000313" key="1">
    <source>
        <dbReference type="EMBL" id="AQQ14927.1"/>
    </source>
</evidence>
<dbReference type="InterPro" id="IPR016024">
    <property type="entry name" value="ARM-type_fold"/>
</dbReference>
<sequence length="365" mass="40892">MAKKMKEYFDAKAAKTLGDQLGIDGDEYAAYVVPRVGELEILDRVTVFAEALRDRLPEDYAEAVEGVVEKLGPELQEGEGYFNHGFHLWPVSRYIELYGLEHPEESLDAIEALTRAFTGEWAVRPYLERYPELTLARVDEWSRSESHNVRRLASEGIRPRLPWAKVHTPFVADPSPIIPVLNRLYADESLFVRKSVANNLNDITRTHPDLALETARRWAASDAPHAAWVVERGLRGLIKQGYPEALGIAGFATGDAIQISDIEFPEAVAVGDTAVLTVSLTNTSSEPQEVLGEYRVYFVKKNGTRRPSVFRLGKFTLAPGETRVVEKNHVFRVTGTRTYYPGTQALTVVVNGMESEPEEFELTTE</sequence>
<dbReference type="Proteomes" id="UP000217209">
    <property type="component" value="Chromosome"/>
</dbReference>
<gene>
    <name evidence="1" type="ORF">CGLAU_04765</name>
</gene>
<name>A0A1Q2HVP5_9CORY</name>
<dbReference type="RefSeq" id="WP_095659690.1">
    <property type="nucleotide sequence ID" value="NZ_CP019688.1"/>
</dbReference>
<keyword evidence="2" id="KW-1185">Reference proteome</keyword>
<dbReference type="Gene3D" id="1.25.40.290">
    <property type="entry name" value="ARM repeat domains"/>
    <property type="match status" value="1"/>
</dbReference>
<dbReference type="InterPro" id="IPR021133">
    <property type="entry name" value="HEAT_type_2"/>
</dbReference>
<accession>A0A1Q2HVP5</accession>
<dbReference type="AlphaFoldDB" id="A0A1Q2HVP5"/>
<dbReference type="InterPro" id="IPR014825">
    <property type="entry name" value="DNA_alkylation"/>
</dbReference>
<dbReference type="PROSITE" id="PS50077">
    <property type="entry name" value="HEAT_REPEAT"/>
    <property type="match status" value="1"/>
</dbReference>
<dbReference type="KEGG" id="cgv:CGLAU_04765"/>
<reference evidence="1 2" key="1">
    <citation type="submission" date="2016-12" db="EMBL/GenBank/DDBJ databases">
        <authorList>
            <person name="Song W.-J."/>
            <person name="Kurnit D.M."/>
        </authorList>
    </citation>
    <scope>NUCLEOTIDE SEQUENCE [LARGE SCALE GENOMIC DNA]</scope>
    <source>
        <strain evidence="1 2">DSM 30827</strain>
    </source>
</reference>
<evidence type="ECO:0008006" key="3">
    <source>
        <dbReference type="Google" id="ProtNLM"/>
    </source>
</evidence>
<dbReference type="Pfam" id="PF08713">
    <property type="entry name" value="DNA_alkylation"/>
    <property type="match status" value="1"/>
</dbReference>
<protein>
    <recommendedName>
        <fullName evidence="3">DNA alkylation repair enzyme</fullName>
    </recommendedName>
</protein>
<proteinExistence type="predicted"/>
<dbReference type="OrthoDB" id="9797162at2"/>
<dbReference type="SUPFAM" id="SSF48371">
    <property type="entry name" value="ARM repeat"/>
    <property type="match status" value="1"/>
</dbReference>
<dbReference type="EMBL" id="CP019688">
    <property type="protein sequence ID" value="AQQ14927.1"/>
    <property type="molecule type" value="Genomic_DNA"/>
</dbReference>
<evidence type="ECO:0000313" key="2">
    <source>
        <dbReference type="Proteomes" id="UP000217209"/>
    </source>
</evidence>
<organism evidence="1 2">
    <name type="scientific">Corynebacterium glaucum</name>
    <dbReference type="NCBI Taxonomy" id="187491"/>
    <lineage>
        <taxon>Bacteria</taxon>
        <taxon>Bacillati</taxon>
        <taxon>Actinomycetota</taxon>
        <taxon>Actinomycetes</taxon>
        <taxon>Mycobacteriales</taxon>
        <taxon>Corynebacteriaceae</taxon>
        <taxon>Corynebacterium</taxon>
    </lineage>
</organism>